<dbReference type="OrthoDB" id="5702724at2"/>
<evidence type="ECO:0000313" key="3">
    <source>
        <dbReference type="Proteomes" id="UP000214646"/>
    </source>
</evidence>
<dbReference type="Proteomes" id="UP000214646">
    <property type="component" value="Unassembled WGS sequence"/>
</dbReference>
<gene>
    <name evidence="2" type="ORF">FRUB_01954</name>
</gene>
<organism evidence="2 3">
    <name type="scientific">Fimbriiglobus ruber</name>
    <dbReference type="NCBI Taxonomy" id="1908690"/>
    <lineage>
        <taxon>Bacteria</taxon>
        <taxon>Pseudomonadati</taxon>
        <taxon>Planctomycetota</taxon>
        <taxon>Planctomycetia</taxon>
        <taxon>Gemmatales</taxon>
        <taxon>Gemmataceae</taxon>
        <taxon>Fimbriiglobus</taxon>
    </lineage>
</organism>
<sequence>MSARAPVVALAAALVLAVPARAFEPTSTYKKQTLHGYTVMIGAEALKNKRDSDAALRELDVELNRINDNVPPAAVKVLKGVKIWLEWRADDVPKNVIARFFPGDRWVRDHDLNPDKANGIEVANTRLFVSARDNGQPCVMIHELAHGYHFLALQKQTRAIEVAFKQAVDRKLYDDVEHFNGFRGKGYAVTNAHEYFATLSESYFGKSANFPYDRGGLLRYDTAGYWLMRETWGK</sequence>
<evidence type="ECO:0000313" key="2">
    <source>
        <dbReference type="EMBL" id="OWK45623.1"/>
    </source>
</evidence>
<name>A0A225DX95_9BACT</name>
<dbReference type="AlphaFoldDB" id="A0A225DX95"/>
<dbReference type="GO" id="GO:0008237">
    <property type="term" value="F:metallopeptidase activity"/>
    <property type="evidence" value="ECO:0007669"/>
    <property type="project" value="InterPro"/>
</dbReference>
<feature type="signal peptide" evidence="1">
    <location>
        <begin position="1"/>
        <end position="22"/>
    </location>
</feature>
<dbReference type="SUPFAM" id="SSF55486">
    <property type="entry name" value="Metalloproteases ('zincins'), catalytic domain"/>
    <property type="match status" value="1"/>
</dbReference>
<keyword evidence="1" id="KW-0732">Signal</keyword>
<dbReference type="RefSeq" id="WP_088253326.1">
    <property type="nucleotide sequence ID" value="NZ_NIDE01000002.1"/>
</dbReference>
<dbReference type="EMBL" id="NIDE01000002">
    <property type="protein sequence ID" value="OWK45623.1"/>
    <property type="molecule type" value="Genomic_DNA"/>
</dbReference>
<feature type="chain" id="PRO_5011968365" description="Metallopeptidase" evidence="1">
    <location>
        <begin position="23"/>
        <end position="234"/>
    </location>
</feature>
<reference evidence="3" key="1">
    <citation type="submission" date="2017-06" db="EMBL/GenBank/DDBJ databases">
        <title>Genome analysis of Fimbriiglobus ruber SP5, the first member of the order Planctomycetales with confirmed chitinolytic capability.</title>
        <authorList>
            <person name="Ravin N.V."/>
            <person name="Rakitin A.L."/>
            <person name="Ivanova A.A."/>
            <person name="Beletsky A.V."/>
            <person name="Kulichevskaya I.S."/>
            <person name="Mardanov A.V."/>
            <person name="Dedysh S.N."/>
        </authorList>
    </citation>
    <scope>NUCLEOTIDE SEQUENCE [LARGE SCALE GENOMIC DNA]</scope>
    <source>
        <strain evidence="3">SP5</strain>
    </source>
</reference>
<comment type="caution">
    <text evidence="2">The sequence shown here is derived from an EMBL/GenBank/DDBJ whole genome shotgun (WGS) entry which is preliminary data.</text>
</comment>
<dbReference type="InterPro" id="IPR024079">
    <property type="entry name" value="MetalloPept_cat_dom_sf"/>
</dbReference>
<evidence type="ECO:0008006" key="4">
    <source>
        <dbReference type="Google" id="ProtNLM"/>
    </source>
</evidence>
<accession>A0A225DX95</accession>
<proteinExistence type="predicted"/>
<dbReference type="Gene3D" id="3.40.390.10">
    <property type="entry name" value="Collagenase (Catalytic Domain)"/>
    <property type="match status" value="1"/>
</dbReference>
<protein>
    <recommendedName>
        <fullName evidence="4">Metallopeptidase</fullName>
    </recommendedName>
</protein>
<keyword evidence="3" id="KW-1185">Reference proteome</keyword>
<evidence type="ECO:0000256" key="1">
    <source>
        <dbReference type="SAM" id="SignalP"/>
    </source>
</evidence>